<dbReference type="OrthoDB" id="8548541at2"/>
<reference evidence="1 3" key="1">
    <citation type="submission" date="2018-08" db="EMBL/GenBank/DDBJ databases">
        <title>Proposal of Muricauda 72 sp.nov. and Muricauda NH166 sp.nov., isolated from seawater.</title>
        <authorList>
            <person name="Cheng H."/>
            <person name="Wu Y.-H."/>
            <person name="Guo L.-L."/>
            <person name="Xu X.-W."/>
        </authorList>
    </citation>
    <scope>NUCLEOTIDE SEQUENCE [LARGE SCALE GENOMIC DNA]</scope>
    <source>
        <strain evidence="1 3">72</strain>
    </source>
</reference>
<proteinExistence type="predicted"/>
<reference evidence="2 4" key="2">
    <citation type="submission" date="2019-07" db="EMBL/GenBank/DDBJ databases">
        <title>Draft genome of two Muricauda strains isolated from deep sea.</title>
        <authorList>
            <person name="Sun C."/>
        </authorList>
    </citation>
    <scope>NUCLEOTIDE SEQUENCE [LARGE SCALE GENOMIC DNA]</scope>
    <source>
        <strain evidence="2 4">72</strain>
    </source>
</reference>
<dbReference type="AlphaFoldDB" id="A0A3A1NDL2"/>
<dbReference type="Proteomes" id="UP000266691">
    <property type="component" value="Unassembled WGS sequence"/>
</dbReference>
<evidence type="ECO:0000313" key="4">
    <source>
        <dbReference type="Proteomes" id="UP000321621"/>
    </source>
</evidence>
<evidence type="ECO:0000313" key="2">
    <source>
        <dbReference type="EMBL" id="TXJ91498.1"/>
    </source>
</evidence>
<name>A0A3A1NDL2_9FLAO</name>
<organism evidence="1 3">
    <name type="scientific">Flagellimonas pelagia</name>
    <dbReference type="NCBI Taxonomy" id="2306998"/>
    <lineage>
        <taxon>Bacteria</taxon>
        <taxon>Pseudomonadati</taxon>
        <taxon>Bacteroidota</taxon>
        <taxon>Flavobacteriia</taxon>
        <taxon>Flavobacteriales</taxon>
        <taxon>Flavobacteriaceae</taxon>
        <taxon>Flagellimonas</taxon>
    </lineage>
</organism>
<dbReference type="EMBL" id="VNWK01000035">
    <property type="protein sequence ID" value="TXJ91498.1"/>
    <property type="molecule type" value="Genomic_DNA"/>
</dbReference>
<evidence type="ECO:0000313" key="1">
    <source>
        <dbReference type="EMBL" id="RIV42469.1"/>
    </source>
</evidence>
<sequence length="240" mass="28362">MSNWKAYNTSNPKSKYLLRFLSEEKLNLFLKSGSIWFPRAIDFGDPLECITAHDLKSYGIDFKKVDSRKKKYLVSCWHEATYESVAMWDTYSVSKEGRRRYAIRFKKDQLIQYVTSTSSSKYPNIKIDEFMHGSVRYKNMITQSPDLSQQNLMKRSVFRKEYAFKYEKEFRFVIRLHNEAEKGFALKIGNIDNLQFDILVNPLLPDNEYIEAKDSAPAITYKNKVIDSRLAKWFKPHLNK</sequence>
<protein>
    <submittedName>
        <fullName evidence="1">DUF2971 domain-containing protein</fullName>
    </submittedName>
</protein>
<dbReference type="Pfam" id="PF11185">
    <property type="entry name" value="DUF2971"/>
    <property type="match status" value="1"/>
</dbReference>
<accession>A0A3A1NDL2</accession>
<dbReference type="RefSeq" id="WP_119648700.1">
    <property type="nucleotide sequence ID" value="NZ_QXFI01000035.1"/>
</dbReference>
<gene>
    <name evidence="1" type="ORF">D2V05_16885</name>
    <name evidence="2" type="ORF">FQ017_16740</name>
</gene>
<dbReference type="Proteomes" id="UP000321621">
    <property type="component" value="Unassembled WGS sequence"/>
</dbReference>
<comment type="caution">
    <text evidence="1">The sequence shown here is derived from an EMBL/GenBank/DDBJ whole genome shotgun (WGS) entry which is preliminary data.</text>
</comment>
<evidence type="ECO:0000313" key="3">
    <source>
        <dbReference type="Proteomes" id="UP000266691"/>
    </source>
</evidence>
<keyword evidence="4" id="KW-1185">Reference proteome</keyword>
<dbReference type="EMBL" id="QXFI01000035">
    <property type="protein sequence ID" value="RIV42469.1"/>
    <property type="molecule type" value="Genomic_DNA"/>
</dbReference>
<dbReference type="InterPro" id="IPR021352">
    <property type="entry name" value="DUF2971"/>
</dbReference>